<dbReference type="SUPFAM" id="SSF48008">
    <property type="entry name" value="GntR ligand-binding domain-like"/>
    <property type="match status" value="1"/>
</dbReference>
<evidence type="ECO:0000256" key="4">
    <source>
        <dbReference type="SAM" id="MobiDB-lite"/>
    </source>
</evidence>
<dbReference type="AlphaFoldDB" id="W4HNS1"/>
<evidence type="ECO:0000313" key="7">
    <source>
        <dbReference type="Proteomes" id="UP000019063"/>
    </source>
</evidence>
<dbReference type="InterPro" id="IPR011711">
    <property type="entry name" value="GntR_C"/>
</dbReference>
<sequence>MVGRSAVEDIRETLRREILEKYSAGDLLPTERELAERFDVSRNTIRETIIHLEAYDLVRKTKRGPMVTRPDFGTMFRGFTQFFGTSAGTFTDVLNFRRINETGAAPLMAAYVTEADLAEMEAANVGMREALTTAEAADQDFRFHVALADAARNEVLSRMYRVMAEPMRFYLEVGKSRRPATDVAFEQHARIIAALRAGEADTLSRALAEHFQHSSDTLAEWLAERAGSDGATPTPWPSQDAAAGD</sequence>
<dbReference type="InterPro" id="IPR000524">
    <property type="entry name" value="Tscrpt_reg_HTH_GntR"/>
</dbReference>
<dbReference type="Pfam" id="PF07729">
    <property type="entry name" value="FCD"/>
    <property type="match status" value="1"/>
</dbReference>
<organism evidence="6 7">
    <name type="scientific">Roseivivax marinus</name>
    <dbReference type="NCBI Taxonomy" id="1379903"/>
    <lineage>
        <taxon>Bacteria</taxon>
        <taxon>Pseudomonadati</taxon>
        <taxon>Pseudomonadota</taxon>
        <taxon>Alphaproteobacteria</taxon>
        <taxon>Rhodobacterales</taxon>
        <taxon>Roseobacteraceae</taxon>
        <taxon>Roseivivax</taxon>
    </lineage>
</organism>
<reference evidence="6 7" key="1">
    <citation type="journal article" date="2014" name="Antonie Van Leeuwenhoek">
        <title>Roseivivax atlanticus sp. nov., isolated from surface seawater of the Atlantic Ocean.</title>
        <authorList>
            <person name="Li G."/>
            <person name="Lai Q."/>
            <person name="Liu X."/>
            <person name="Sun F."/>
            <person name="Shao Z."/>
        </authorList>
    </citation>
    <scope>NUCLEOTIDE SEQUENCE [LARGE SCALE GENOMIC DNA]</scope>
    <source>
        <strain evidence="6 7">22II-s10s</strain>
    </source>
</reference>
<evidence type="ECO:0000313" key="6">
    <source>
        <dbReference type="EMBL" id="ETW14073.1"/>
    </source>
</evidence>
<keyword evidence="2" id="KW-0238">DNA-binding</keyword>
<feature type="domain" description="HTH gntR-type" evidence="5">
    <location>
        <begin position="4"/>
        <end position="70"/>
    </location>
</feature>
<dbReference type="eggNOG" id="COG2186">
    <property type="taxonomic scope" value="Bacteria"/>
</dbReference>
<dbReference type="PANTHER" id="PTHR43537:SF5">
    <property type="entry name" value="UXU OPERON TRANSCRIPTIONAL REGULATOR"/>
    <property type="match status" value="1"/>
</dbReference>
<dbReference type="Gene3D" id="1.10.10.10">
    <property type="entry name" value="Winged helix-like DNA-binding domain superfamily/Winged helix DNA-binding domain"/>
    <property type="match status" value="1"/>
</dbReference>
<dbReference type="GO" id="GO:0003677">
    <property type="term" value="F:DNA binding"/>
    <property type="evidence" value="ECO:0007669"/>
    <property type="project" value="UniProtKB-KW"/>
</dbReference>
<dbReference type="PRINTS" id="PR00035">
    <property type="entry name" value="HTHGNTR"/>
</dbReference>
<keyword evidence="1" id="KW-0805">Transcription regulation</keyword>
<dbReference type="InterPro" id="IPR036390">
    <property type="entry name" value="WH_DNA-bd_sf"/>
</dbReference>
<dbReference type="InterPro" id="IPR036388">
    <property type="entry name" value="WH-like_DNA-bd_sf"/>
</dbReference>
<dbReference type="OrthoDB" id="9028214at2"/>
<dbReference type="SMART" id="SM00895">
    <property type="entry name" value="FCD"/>
    <property type="match status" value="1"/>
</dbReference>
<dbReference type="PANTHER" id="PTHR43537">
    <property type="entry name" value="TRANSCRIPTIONAL REGULATOR, GNTR FAMILY"/>
    <property type="match status" value="1"/>
</dbReference>
<dbReference type="STRING" id="1379903.ATO8_04246"/>
<dbReference type="RefSeq" id="WP_051487377.1">
    <property type="nucleotide sequence ID" value="NZ_AQQW01000002.1"/>
</dbReference>
<protein>
    <submittedName>
        <fullName evidence="6">TRAP dicarboxylate transporter-DctP subunit</fullName>
    </submittedName>
</protein>
<gene>
    <name evidence="6" type="ORF">ATO8_04246</name>
</gene>
<keyword evidence="7" id="KW-1185">Reference proteome</keyword>
<dbReference type="SUPFAM" id="SSF46785">
    <property type="entry name" value="Winged helix' DNA-binding domain"/>
    <property type="match status" value="1"/>
</dbReference>
<dbReference type="Pfam" id="PF00392">
    <property type="entry name" value="GntR"/>
    <property type="match status" value="1"/>
</dbReference>
<keyword evidence="3" id="KW-0804">Transcription</keyword>
<comment type="caution">
    <text evidence="6">The sequence shown here is derived from an EMBL/GenBank/DDBJ whole genome shotgun (WGS) entry which is preliminary data.</text>
</comment>
<evidence type="ECO:0000256" key="2">
    <source>
        <dbReference type="ARBA" id="ARBA00023125"/>
    </source>
</evidence>
<dbReference type="Proteomes" id="UP000019063">
    <property type="component" value="Unassembled WGS sequence"/>
</dbReference>
<dbReference type="SMART" id="SM00345">
    <property type="entry name" value="HTH_GNTR"/>
    <property type="match status" value="1"/>
</dbReference>
<feature type="region of interest" description="Disordered" evidence="4">
    <location>
        <begin position="225"/>
        <end position="245"/>
    </location>
</feature>
<proteinExistence type="predicted"/>
<evidence type="ECO:0000259" key="5">
    <source>
        <dbReference type="PROSITE" id="PS50949"/>
    </source>
</evidence>
<evidence type="ECO:0000256" key="1">
    <source>
        <dbReference type="ARBA" id="ARBA00023015"/>
    </source>
</evidence>
<name>W4HNS1_9RHOB</name>
<dbReference type="Gene3D" id="1.20.120.530">
    <property type="entry name" value="GntR ligand-binding domain-like"/>
    <property type="match status" value="1"/>
</dbReference>
<evidence type="ECO:0000256" key="3">
    <source>
        <dbReference type="ARBA" id="ARBA00023163"/>
    </source>
</evidence>
<dbReference type="PROSITE" id="PS50949">
    <property type="entry name" value="HTH_GNTR"/>
    <property type="match status" value="1"/>
</dbReference>
<dbReference type="InterPro" id="IPR008920">
    <property type="entry name" value="TF_FadR/GntR_C"/>
</dbReference>
<dbReference type="GO" id="GO:0003700">
    <property type="term" value="F:DNA-binding transcription factor activity"/>
    <property type="evidence" value="ECO:0007669"/>
    <property type="project" value="InterPro"/>
</dbReference>
<accession>W4HNS1</accession>
<dbReference type="EMBL" id="AQQW01000002">
    <property type="protein sequence ID" value="ETW14073.1"/>
    <property type="molecule type" value="Genomic_DNA"/>
</dbReference>
<dbReference type="CDD" id="cd07377">
    <property type="entry name" value="WHTH_GntR"/>
    <property type="match status" value="1"/>
</dbReference>
<dbReference type="PATRIC" id="fig|1317118.6.peg.879"/>